<dbReference type="Proteomes" id="UP001064048">
    <property type="component" value="Chromosome 11"/>
</dbReference>
<name>A0ACC0JLW0_CHOFU</name>
<proteinExistence type="predicted"/>
<dbReference type="EMBL" id="CM046111">
    <property type="protein sequence ID" value="KAI8425069.1"/>
    <property type="molecule type" value="Genomic_DNA"/>
</dbReference>
<organism evidence="1 2">
    <name type="scientific">Choristoneura fumiferana</name>
    <name type="common">Spruce budworm moth</name>
    <name type="synonym">Archips fumiferana</name>
    <dbReference type="NCBI Taxonomy" id="7141"/>
    <lineage>
        <taxon>Eukaryota</taxon>
        <taxon>Metazoa</taxon>
        <taxon>Ecdysozoa</taxon>
        <taxon>Arthropoda</taxon>
        <taxon>Hexapoda</taxon>
        <taxon>Insecta</taxon>
        <taxon>Pterygota</taxon>
        <taxon>Neoptera</taxon>
        <taxon>Endopterygota</taxon>
        <taxon>Lepidoptera</taxon>
        <taxon>Glossata</taxon>
        <taxon>Ditrysia</taxon>
        <taxon>Tortricoidea</taxon>
        <taxon>Tortricidae</taxon>
        <taxon>Tortricinae</taxon>
        <taxon>Choristoneura</taxon>
    </lineage>
</organism>
<comment type="caution">
    <text evidence="1">The sequence shown here is derived from an EMBL/GenBank/DDBJ whole genome shotgun (WGS) entry which is preliminary data.</text>
</comment>
<keyword evidence="2" id="KW-1185">Reference proteome</keyword>
<evidence type="ECO:0000313" key="1">
    <source>
        <dbReference type="EMBL" id="KAI8425069.1"/>
    </source>
</evidence>
<gene>
    <name evidence="1" type="ORF">MSG28_006937</name>
</gene>
<sequence>MKGEGVIILSVLFMLTGITAAINGSYCCSETTDDVLEDEEGRHICFNEEQNSTMTFSLRCSDNMTVILANDTDFMVRLNPDATLGIMLDEVIEWSRIPPGNFCIGLQTQNDSSRITVIAVCQDEEEQNLDVQGKSIISLCSSLAIANAMSCVLKVMEYSDMTWCAVRGFVTYLFIISSFFWMNAIAIQILINIKRSSISYGRREFLWYSIYAWGVPILLTVILIIVNYHPGHHEKPGIGHNHCWFLDLKRMWMYMYSVISILMAANAAIFVYTSVFLWKYTFSSSHVRALRYKVITDLTNCLQGVIIFLTLVVFRRRVVKALHKRNALCCLNGVAERYLAVGTDDEDDIVTHTIAVPLEEK</sequence>
<reference evidence="1 2" key="1">
    <citation type="journal article" date="2022" name="Genome Biol. Evol.">
        <title>The Spruce Budworm Genome: Reconstructing the Evolutionary History of Antifreeze Proteins.</title>
        <authorList>
            <person name="Beliveau C."/>
            <person name="Gagne P."/>
            <person name="Picq S."/>
            <person name="Vernygora O."/>
            <person name="Keeling C.I."/>
            <person name="Pinkney K."/>
            <person name="Doucet D."/>
            <person name="Wen F."/>
            <person name="Johnston J.S."/>
            <person name="Maaroufi H."/>
            <person name="Boyle B."/>
            <person name="Laroche J."/>
            <person name="Dewar K."/>
            <person name="Juretic N."/>
            <person name="Blackburn G."/>
            <person name="Nisole A."/>
            <person name="Brunet B."/>
            <person name="Brandao M."/>
            <person name="Lumley L."/>
            <person name="Duan J."/>
            <person name="Quan G."/>
            <person name="Lucarotti C.J."/>
            <person name="Roe A.D."/>
            <person name="Sperling F.A.H."/>
            <person name="Levesque R.C."/>
            <person name="Cusson M."/>
        </authorList>
    </citation>
    <scope>NUCLEOTIDE SEQUENCE [LARGE SCALE GENOMIC DNA]</scope>
    <source>
        <strain evidence="1">Glfc:IPQL:Cfum</strain>
    </source>
</reference>
<accession>A0ACC0JLW0</accession>
<protein>
    <submittedName>
        <fullName evidence="1">Uncharacterized protein</fullName>
    </submittedName>
</protein>
<evidence type="ECO:0000313" key="2">
    <source>
        <dbReference type="Proteomes" id="UP001064048"/>
    </source>
</evidence>